<evidence type="ECO:0000313" key="4">
    <source>
        <dbReference type="EMBL" id="KZD25133.1"/>
    </source>
</evidence>
<accession>A0A164APZ4</accession>
<sequence length="327" mass="35179">MATLITGGSGFIGLALAERLIADGETVILFDLSAPGHDMLVRPELAGATLVTGDVTSADDVDRALNMAGIDRVIHTAAMTPNAQREHDAARQIVDVNIGGTVNLLERVTLRPAIKRVTVLSSVAVYGFSQPAASGLFEEDLSPPAPAALYGITKLASEQAALRIADLHKLDVRVIRLGPAFGPWELQTGVRDALSPHYQVLRMAFDGREAILPRSMAGDWIYSRDAALGVARVSTSDALKHRTYHVSGGVLSDLPRWCEIIATHIPGFRWRMAEIEAEGNVIYGLPKDRAPLNIARLAADAGFKPQFHLEDAARDYLGWLPQAGEPA</sequence>
<organism evidence="4 5">
    <name type="scientific">Tardiphaga robiniae</name>
    <dbReference type="NCBI Taxonomy" id="943830"/>
    <lineage>
        <taxon>Bacteria</taxon>
        <taxon>Pseudomonadati</taxon>
        <taxon>Pseudomonadota</taxon>
        <taxon>Alphaproteobacteria</taxon>
        <taxon>Hyphomicrobiales</taxon>
        <taxon>Nitrobacteraceae</taxon>
        <taxon>Tardiphaga</taxon>
    </lineage>
</organism>
<comment type="caution">
    <text evidence="4">The sequence shown here is derived from an EMBL/GenBank/DDBJ whole genome shotgun (WGS) entry which is preliminary data.</text>
</comment>
<gene>
    <name evidence="4" type="ORF">A4A58_01255</name>
</gene>
<dbReference type="RefSeq" id="WP_068729080.1">
    <property type="nucleotide sequence ID" value="NZ_LVYV01000001.1"/>
</dbReference>
<feature type="domain" description="NAD-dependent epimerase/dehydratase" evidence="3">
    <location>
        <begin position="4"/>
        <end position="244"/>
    </location>
</feature>
<dbReference type="EMBL" id="LVYV01000001">
    <property type="protein sequence ID" value="KZD25133.1"/>
    <property type="molecule type" value="Genomic_DNA"/>
</dbReference>
<dbReference type="AlphaFoldDB" id="A0A164APZ4"/>
<evidence type="ECO:0000259" key="3">
    <source>
        <dbReference type="Pfam" id="PF01370"/>
    </source>
</evidence>
<dbReference type="InterPro" id="IPR036291">
    <property type="entry name" value="NAD(P)-bd_dom_sf"/>
</dbReference>
<name>A0A164APZ4_9BRAD</name>
<keyword evidence="5" id="KW-1185">Reference proteome</keyword>
<dbReference type="Pfam" id="PF01370">
    <property type="entry name" value="Epimerase"/>
    <property type="match status" value="1"/>
</dbReference>
<dbReference type="InterPro" id="IPR001509">
    <property type="entry name" value="Epimerase_deHydtase"/>
</dbReference>
<evidence type="ECO:0000313" key="5">
    <source>
        <dbReference type="Proteomes" id="UP000076574"/>
    </source>
</evidence>
<dbReference type="Gene3D" id="3.40.50.720">
    <property type="entry name" value="NAD(P)-binding Rossmann-like Domain"/>
    <property type="match status" value="1"/>
</dbReference>
<dbReference type="PANTHER" id="PTHR43103">
    <property type="entry name" value="NUCLEOSIDE-DIPHOSPHATE-SUGAR EPIMERASE"/>
    <property type="match status" value="1"/>
</dbReference>
<protein>
    <recommendedName>
        <fullName evidence="3">NAD-dependent epimerase/dehydratase domain-containing protein</fullName>
    </recommendedName>
</protein>
<keyword evidence="2" id="KW-0119">Carbohydrate metabolism</keyword>
<reference evidence="4 5" key="1">
    <citation type="submission" date="2016-03" db="EMBL/GenBank/DDBJ databases">
        <title>Microsymbionts genomes from the relict species Vavilovia formosa (Stev.) Fed.</title>
        <authorList>
            <person name="Kopat V."/>
            <person name="Chirak E."/>
            <person name="Kimeklis A."/>
            <person name="Andronov E."/>
        </authorList>
    </citation>
    <scope>NUCLEOTIDE SEQUENCE [LARGE SCALE GENOMIC DNA]</scope>
    <source>
        <strain evidence="4 5">Vaf07</strain>
    </source>
</reference>
<dbReference type="OrthoDB" id="7352636at2"/>
<proteinExistence type="predicted"/>
<dbReference type="Proteomes" id="UP000076574">
    <property type="component" value="Unassembled WGS sequence"/>
</dbReference>
<evidence type="ECO:0000256" key="1">
    <source>
        <dbReference type="ARBA" id="ARBA00022857"/>
    </source>
</evidence>
<dbReference type="SUPFAM" id="SSF51735">
    <property type="entry name" value="NAD(P)-binding Rossmann-fold domains"/>
    <property type="match status" value="1"/>
</dbReference>
<keyword evidence="1" id="KW-0521">NADP</keyword>
<dbReference type="STRING" id="943830.A4A58_01255"/>
<dbReference type="PANTHER" id="PTHR43103:SF3">
    <property type="entry name" value="ADP-L-GLYCERO-D-MANNO-HEPTOSE-6-EPIMERASE"/>
    <property type="match status" value="1"/>
</dbReference>
<evidence type="ECO:0000256" key="2">
    <source>
        <dbReference type="ARBA" id="ARBA00023277"/>
    </source>
</evidence>